<gene>
    <name evidence="1" type="ORF">SAMN04488588_0596</name>
</gene>
<evidence type="ECO:0000313" key="1">
    <source>
        <dbReference type="EMBL" id="SDC20741.1"/>
    </source>
</evidence>
<proteinExistence type="predicted"/>
<evidence type="ECO:0000313" key="2">
    <source>
        <dbReference type="Proteomes" id="UP000199322"/>
    </source>
</evidence>
<dbReference type="STRING" id="28234.SAMN04488588_0596"/>
<reference evidence="1 2" key="1">
    <citation type="submission" date="2016-10" db="EMBL/GenBank/DDBJ databases">
        <authorList>
            <person name="de Groot N.N."/>
        </authorList>
    </citation>
    <scope>NUCLEOTIDE SEQUENCE [LARGE SCALE GENOMIC DNA]</scope>
    <source>
        <strain evidence="1 2">WG14</strain>
    </source>
</reference>
<name>A0A1G6JPZ7_9BACT</name>
<dbReference type="InterPro" id="IPR029058">
    <property type="entry name" value="AB_hydrolase_fold"/>
</dbReference>
<sequence length="339" mass="39398">MMKVNFNYEKNPFDYSSGYIFKGKHYRCSYITYKTRYKNPKMGTEQVQIYNFKPKGKIFASSLIVHGLGSSNIKFLIWMGRHLASVGINSTILILPGNYTRVDDSSVSGRSFLWPEMNQLVQFWENAVVDLRSTLDLLESLDLWKENNIVIGYCLGGMVSTITAAVDKRISELVLMTTGGSLPEILYRSPTTKFIRRLIDKGFKTDYNLHDVEYINSIYKKNLDKVKTMSAQEIMESDIHPLFKIDPLSYAHLVDPKIITFIEAIFDNTLSRKSRKMLLKEFKGCKYYMIPVGHVTWLPFEYLLAHYILNKLNIKDSKIRTRLLERDKISDNFDNFIHK</sequence>
<dbReference type="SUPFAM" id="SSF53474">
    <property type="entry name" value="alpha/beta-Hydrolases"/>
    <property type="match status" value="1"/>
</dbReference>
<dbReference type="AlphaFoldDB" id="A0A1G6JPZ7"/>
<evidence type="ECO:0008006" key="3">
    <source>
        <dbReference type="Google" id="ProtNLM"/>
    </source>
</evidence>
<organism evidence="1 2">
    <name type="scientific">Geotoga petraea</name>
    <dbReference type="NCBI Taxonomy" id="28234"/>
    <lineage>
        <taxon>Bacteria</taxon>
        <taxon>Thermotogati</taxon>
        <taxon>Thermotogota</taxon>
        <taxon>Thermotogae</taxon>
        <taxon>Petrotogales</taxon>
        <taxon>Petrotogaceae</taxon>
        <taxon>Geotoga</taxon>
    </lineage>
</organism>
<dbReference type="EMBL" id="FMYV01000002">
    <property type="protein sequence ID" value="SDC20741.1"/>
    <property type="molecule type" value="Genomic_DNA"/>
</dbReference>
<keyword evidence="2" id="KW-1185">Reference proteome</keyword>
<protein>
    <recommendedName>
        <fullName evidence="3">Alpha/beta hydrolase</fullName>
    </recommendedName>
</protein>
<dbReference type="Proteomes" id="UP000199322">
    <property type="component" value="Unassembled WGS sequence"/>
</dbReference>
<accession>A0A1G6JPZ7</accession>
<dbReference type="Gene3D" id="3.40.50.1820">
    <property type="entry name" value="alpha/beta hydrolase"/>
    <property type="match status" value="1"/>
</dbReference>